<evidence type="ECO:0000256" key="3">
    <source>
        <dbReference type="ARBA" id="ARBA00012191"/>
    </source>
</evidence>
<evidence type="ECO:0000256" key="4">
    <source>
        <dbReference type="ARBA" id="ARBA00022448"/>
    </source>
</evidence>
<evidence type="ECO:0000256" key="9">
    <source>
        <dbReference type="ARBA" id="ARBA00023136"/>
    </source>
</evidence>
<dbReference type="OrthoDB" id="9806127at2"/>
<evidence type="ECO:0000256" key="11">
    <source>
        <dbReference type="ARBA" id="ARBA00040960"/>
    </source>
</evidence>
<dbReference type="GO" id="GO:0005886">
    <property type="term" value="C:plasma membrane"/>
    <property type="evidence" value="ECO:0007669"/>
    <property type="project" value="UniProtKB-SubCell"/>
</dbReference>
<dbReference type="PANTHER" id="PTHR43394">
    <property type="entry name" value="ATP-DEPENDENT PERMEASE MDL1, MITOCHONDRIAL"/>
    <property type="match status" value="1"/>
</dbReference>
<dbReference type="STRING" id="36870.gene:10368707"/>
<evidence type="ECO:0000256" key="6">
    <source>
        <dbReference type="ARBA" id="ARBA00022741"/>
    </source>
</evidence>
<dbReference type="SMART" id="SM00382">
    <property type="entry name" value="AAA"/>
    <property type="match status" value="1"/>
</dbReference>
<feature type="transmembrane region" description="Helical" evidence="12">
    <location>
        <begin position="138"/>
        <end position="163"/>
    </location>
</feature>
<dbReference type="eggNOG" id="COG1132">
    <property type="taxonomic scope" value="Bacteria"/>
</dbReference>
<dbReference type="Pfam" id="PF00664">
    <property type="entry name" value="ABC_membrane"/>
    <property type="match status" value="1"/>
</dbReference>
<reference evidence="15 16" key="1">
    <citation type="journal article" date="2002" name="Nat. Genet.">
        <title>Genome sequence of the endocellular obligate symbiont of tsetse flies, Wigglesworthia glossinidia.</title>
        <authorList>
            <person name="Akman L."/>
            <person name="Yamashita A."/>
            <person name="Watanabe H."/>
            <person name="Oshima K."/>
            <person name="Shiba T."/>
            <person name="Hattori M."/>
            <person name="Aksoy S."/>
        </authorList>
    </citation>
    <scope>NUCLEOTIDE SEQUENCE [LARGE SCALE GENOMIC DNA]</scope>
</reference>
<dbReference type="EC" id="7.6.2.2" evidence="3"/>
<feature type="transmembrane region" description="Helical" evidence="12">
    <location>
        <begin position="25"/>
        <end position="50"/>
    </location>
</feature>
<dbReference type="InterPro" id="IPR027417">
    <property type="entry name" value="P-loop_NTPase"/>
</dbReference>
<dbReference type="HOGENOM" id="CLU_000604_84_3_6"/>
<dbReference type="InterPro" id="IPR011527">
    <property type="entry name" value="ABC1_TM_dom"/>
</dbReference>
<keyword evidence="6" id="KW-0547">Nucleotide-binding</keyword>
<gene>
    <name evidence="15" type="primary">mdlB</name>
</gene>
<dbReference type="PROSITE" id="PS50893">
    <property type="entry name" value="ABC_TRANSPORTER_2"/>
    <property type="match status" value="1"/>
</dbReference>
<dbReference type="GO" id="GO:0005737">
    <property type="term" value="C:cytoplasm"/>
    <property type="evidence" value="ECO:0007669"/>
    <property type="project" value="UniProtKB-ARBA"/>
</dbReference>
<evidence type="ECO:0000259" key="14">
    <source>
        <dbReference type="PROSITE" id="PS50929"/>
    </source>
</evidence>
<dbReference type="EMBL" id="BA000021">
    <property type="protein sequence ID" value="BAC24365.1"/>
    <property type="molecule type" value="Genomic_DNA"/>
</dbReference>
<comment type="catalytic activity">
    <reaction evidence="10">
        <text>ATP + H2O + xenobioticSide 1 = ADP + phosphate + xenobioticSide 2.</text>
        <dbReference type="EC" id="7.6.2.2"/>
    </reaction>
</comment>
<dbReference type="PANTHER" id="PTHR43394:SF1">
    <property type="entry name" value="ATP-BINDING CASSETTE SUB-FAMILY B MEMBER 10, MITOCHONDRIAL"/>
    <property type="match status" value="1"/>
</dbReference>
<dbReference type="InterPro" id="IPR036640">
    <property type="entry name" value="ABC1_TM_sf"/>
</dbReference>
<dbReference type="Proteomes" id="UP000000562">
    <property type="component" value="Chromosome"/>
</dbReference>
<evidence type="ECO:0000256" key="7">
    <source>
        <dbReference type="ARBA" id="ARBA00022840"/>
    </source>
</evidence>
<dbReference type="KEGG" id="wbr:mdlB"/>
<dbReference type="GO" id="GO:0016887">
    <property type="term" value="F:ATP hydrolysis activity"/>
    <property type="evidence" value="ECO:0007669"/>
    <property type="project" value="InterPro"/>
</dbReference>
<comment type="subcellular location">
    <subcellularLocation>
        <location evidence="1">Cell membrane</location>
        <topology evidence="1">Multi-pass membrane protein</topology>
    </subcellularLocation>
</comment>
<dbReference type="NCBIfam" id="NF008056">
    <property type="entry name" value="PRK10790.1"/>
    <property type="match status" value="1"/>
</dbReference>
<protein>
    <recommendedName>
        <fullName evidence="11">Multidrug resistance-like ATP-binding protein MdlB</fullName>
        <ecNumber evidence="3">7.6.2.2</ecNumber>
    </recommendedName>
</protein>
<keyword evidence="9 12" id="KW-0472">Membrane</keyword>
<dbReference type="InterPro" id="IPR017871">
    <property type="entry name" value="ABC_transporter-like_CS"/>
</dbReference>
<dbReference type="SUPFAM" id="SSF90123">
    <property type="entry name" value="ABC transporter transmembrane region"/>
    <property type="match status" value="1"/>
</dbReference>
<keyword evidence="16" id="KW-1185">Reference proteome</keyword>
<dbReference type="InterPro" id="IPR003439">
    <property type="entry name" value="ABC_transporter-like_ATP-bd"/>
</dbReference>
<accession>Q8D2Y3</accession>
<feature type="domain" description="ABC transporter" evidence="13">
    <location>
        <begin position="341"/>
        <end position="574"/>
    </location>
</feature>
<dbReference type="InterPro" id="IPR039421">
    <property type="entry name" value="Type_1_exporter"/>
</dbReference>
<evidence type="ECO:0000256" key="10">
    <source>
        <dbReference type="ARBA" id="ARBA00034018"/>
    </source>
</evidence>
<feature type="transmembrane region" description="Helical" evidence="12">
    <location>
        <begin position="250"/>
        <end position="273"/>
    </location>
</feature>
<feature type="transmembrane region" description="Helical" evidence="12">
    <location>
        <begin position="169"/>
        <end position="188"/>
    </location>
</feature>
<feature type="domain" description="ABC transmembrane type-1" evidence="14">
    <location>
        <begin position="26"/>
        <end position="310"/>
    </location>
</feature>
<evidence type="ECO:0000256" key="8">
    <source>
        <dbReference type="ARBA" id="ARBA00022989"/>
    </source>
</evidence>
<keyword evidence="5 12" id="KW-0812">Transmembrane</keyword>
<evidence type="ECO:0000313" key="15">
    <source>
        <dbReference type="EMBL" id="BAC24365.1"/>
    </source>
</evidence>
<comment type="similarity">
    <text evidence="2">Belongs to the ABC transporter superfamily. Drug exporter-2 (TC 3.A.1.117) family.</text>
</comment>
<dbReference type="CDD" id="cd18544">
    <property type="entry name" value="ABC_6TM_TmrA_like"/>
    <property type="match status" value="1"/>
</dbReference>
<organism evidence="15 16">
    <name type="scientific">Wigglesworthia glossinidia brevipalpis</name>
    <dbReference type="NCBI Taxonomy" id="36870"/>
    <lineage>
        <taxon>Bacteria</taxon>
        <taxon>Pseudomonadati</taxon>
        <taxon>Pseudomonadota</taxon>
        <taxon>Gammaproteobacteria</taxon>
        <taxon>Enterobacterales</taxon>
        <taxon>Erwiniaceae</taxon>
        <taxon>Wigglesworthia</taxon>
    </lineage>
</organism>
<evidence type="ECO:0000313" key="16">
    <source>
        <dbReference type="Proteomes" id="UP000000562"/>
    </source>
</evidence>
<dbReference type="SUPFAM" id="SSF52540">
    <property type="entry name" value="P-loop containing nucleoside triphosphate hydrolases"/>
    <property type="match status" value="1"/>
</dbReference>
<keyword evidence="4" id="KW-0813">Transport</keyword>
<dbReference type="InterPro" id="IPR003593">
    <property type="entry name" value="AAA+_ATPase"/>
</dbReference>
<dbReference type="PROSITE" id="PS00211">
    <property type="entry name" value="ABC_TRANSPORTER_1"/>
    <property type="match status" value="1"/>
</dbReference>
<name>Q8D2Y3_WIGBR</name>
<dbReference type="GO" id="GO:0008559">
    <property type="term" value="F:ABC-type xenobiotic transporter activity"/>
    <property type="evidence" value="ECO:0007669"/>
    <property type="project" value="UniProtKB-EC"/>
</dbReference>
<dbReference type="Pfam" id="PF00005">
    <property type="entry name" value="ABC_tran"/>
    <property type="match status" value="1"/>
</dbReference>
<dbReference type="GO" id="GO:0005524">
    <property type="term" value="F:ATP binding"/>
    <property type="evidence" value="ECO:0007669"/>
    <property type="project" value="UniProtKB-KW"/>
</dbReference>
<evidence type="ECO:0000256" key="12">
    <source>
        <dbReference type="SAM" id="Phobius"/>
    </source>
</evidence>
<evidence type="ECO:0000256" key="1">
    <source>
        <dbReference type="ARBA" id="ARBA00004651"/>
    </source>
</evidence>
<keyword evidence="7" id="KW-0067">ATP-binding</keyword>
<dbReference type="AlphaFoldDB" id="Q8D2Y3"/>
<evidence type="ECO:0000259" key="13">
    <source>
        <dbReference type="PROSITE" id="PS50893"/>
    </source>
</evidence>
<dbReference type="Gene3D" id="1.20.1560.10">
    <property type="entry name" value="ABC transporter type 1, transmembrane domain"/>
    <property type="match status" value="1"/>
</dbReference>
<proteinExistence type="inferred from homology"/>
<evidence type="ECO:0000256" key="5">
    <source>
        <dbReference type="ARBA" id="ARBA00022692"/>
    </source>
</evidence>
<evidence type="ECO:0000256" key="2">
    <source>
        <dbReference type="ARBA" id="ARBA00006526"/>
    </source>
</evidence>
<dbReference type="PROSITE" id="PS50929">
    <property type="entry name" value="ABC_TM1F"/>
    <property type="match status" value="1"/>
</dbReference>
<dbReference type="Gene3D" id="3.40.50.300">
    <property type="entry name" value="P-loop containing nucleotide triphosphate hydrolases"/>
    <property type="match status" value="1"/>
</dbReference>
<dbReference type="GO" id="GO:0015421">
    <property type="term" value="F:ABC-type oligopeptide transporter activity"/>
    <property type="evidence" value="ECO:0007669"/>
    <property type="project" value="TreeGrafter"/>
</dbReference>
<sequence length="577" mass="66712">MYIKYNLKNYLKRLLIYAYPFKKKFILACSMLLLSSAMEISGPIIISYFIDNLFKIVKMPIWMFLIFMFSFLVLQIMSAILRYYQSYIFSKISLNIVAKIRNIVMNSILHKPLSWFDKQSMGKLISIIINDTEIIKNLLIHFISSIIKSITLIFSISVAIFILNWKLGFISLILFPIIIFIMKTYQIYSIPIFFRIRHCVENINNFFNEIIKNMKIIQQFRQQKRFREKLYKINKEHFKARMDSLKLEGYLLRPLLSLVFSLILCIILLLFGLSPNNIVGVGTLYAFIHYLGRLSEPLIEITSHQSILQQAHVACERIFNLLESPIQSYGKDNKKIFSGCIQAKNITFSYDYKNLILNHISFYVPEKSFLALVGQTGSGKSTLANLIMGHYSLKNGTLLIDNRPIETLSRKVIRKGISMVQQDPVIISRSIYDNIVFGRKIKEKQVWSTLKNLNLVSFINSFPNGIFSKLDEYGNMLSAGQKQLISLARVLVSVPSILILDESTSNIDYDTEKLINNILCKIKKTTTIIVIAHRFSTILNADNILVLHKGNIAEQGNHLSLIKEKGKYYKMYNLQKN</sequence>
<dbReference type="FunFam" id="3.40.50.300:FF:000604">
    <property type="entry name" value="ABC transporter B family member 28"/>
    <property type="match status" value="1"/>
</dbReference>
<feature type="transmembrane region" description="Helical" evidence="12">
    <location>
        <begin position="62"/>
        <end position="84"/>
    </location>
</feature>
<keyword evidence="8 12" id="KW-1133">Transmembrane helix</keyword>